<reference evidence="3 4" key="1">
    <citation type="submission" date="2020-06" db="EMBL/GenBank/DDBJ databases">
        <title>High-quality draft genome of sulfate reducer Desulfobacter latus type strain AcrS2 isolated from marine sediment.</title>
        <authorList>
            <person name="Hoppe M."/>
            <person name="Larsen C.K."/>
            <person name="Marshall I.P.G."/>
            <person name="Schramm A."/>
            <person name="Marietou A.G."/>
        </authorList>
    </citation>
    <scope>NUCLEOTIDE SEQUENCE [LARGE SCALE GENOMIC DNA]</scope>
    <source>
        <strain evidence="3 4">AcRS2</strain>
    </source>
</reference>
<proteinExistence type="predicted"/>
<evidence type="ECO:0000259" key="2">
    <source>
        <dbReference type="Pfam" id="PF13304"/>
    </source>
</evidence>
<keyword evidence="4" id="KW-1185">Reference proteome</keyword>
<organism evidence="3 4">
    <name type="scientific">Desulfobacter latus</name>
    <dbReference type="NCBI Taxonomy" id="2292"/>
    <lineage>
        <taxon>Bacteria</taxon>
        <taxon>Pseudomonadati</taxon>
        <taxon>Thermodesulfobacteriota</taxon>
        <taxon>Desulfobacteria</taxon>
        <taxon>Desulfobacterales</taxon>
        <taxon>Desulfobacteraceae</taxon>
        <taxon>Desulfobacter</taxon>
    </lineage>
</organism>
<dbReference type="Gene3D" id="3.40.50.300">
    <property type="entry name" value="P-loop containing nucleotide triphosphate hydrolases"/>
    <property type="match status" value="1"/>
</dbReference>
<dbReference type="RefSeq" id="WP_178366797.1">
    <property type="nucleotide sequence ID" value="NZ_JACADJ010000031.1"/>
</dbReference>
<comment type="caution">
    <text evidence="3">The sequence shown here is derived from an EMBL/GenBank/DDBJ whole genome shotgun (WGS) entry which is preliminary data.</text>
</comment>
<feature type="domain" description="ATPase AAA-type core" evidence="2">
    <location>
        <begin position="240"/>
        <end position="321"/>
    </location>
</feature>
<dbReference type="GO" id="GO:0005524">
    <property type="term" value="F:ATP binding"/>
    <property type="evidence" value="ECO:0007669"/>
    <property type="project" value="InterPro"/>
</dbReference>
<dbReference type="InterPro" id="IPR003959">
    <property type="entry name" value="ATPase_AAA_core"/>
</dbReference>
<dbReference type="Pfam" id="PF13304">
    <property type="entry name" value="AAA_21"/>
    <property type="match status" value="1"/>
</dbReference>
<dbReference type="GO" id="GO:0016887">
    <property type="term" value="F:ATP hydrolysis activity"/>
    <property type="evidence" value="ECO:0007669"/>
    <property type="project" value="InterPro"/>
</dbReference>
<protein>
    <submittedName>
        <fullName evidence="3">AAA family ATPase</fullName>
    </submittedName>
</protein>
<feature type="domain" description="Endonuclease GajA/Old nuclease/RecF-like AAA" evidence="1">
    <location>
        <begin position="1"/>
        <end position="57"/>
    </location>
</feature>
<dbReference type="EMBL" id="JACADJ010000031">
    <property type="protein sequence ID" value="NWH05341.1"/>
    <property type="molecule type" value="Genomic_DNA"/>
</dbReference>
<accession>A0A850T2L0</accession>
<dbReference type="InterPro" id="IPR051396">
    <property type="entry name" value="Bact_Antivir_Def_Nuclease"/>
</dbReference>
<dbReference type="PANTHER" id="PTHR43581:SF2">
    <property type="entry name" value="EXCINUCLEASE ATPASE SUBUNIT"/>
    <property type="match status" value="1"/>
</dbReference>
<dbReference type="InterPro" id="IPR041685">
    <property type="entry name" value="AAA_GajA/Old/RecF-like"/>
</dbReference>
<dbReference type="Pfam" id="PF13175">
    <property type="entry name" value="AAA_15"/>
    <property type="match status" value="1"/>
</dbReference>
<evidence type="ECO:0000313" key="3">
    <source>
        <dbReference type="EMBL" id="NWH05341.1"/>
    </source>
</evidence>
<evidence type="ECO:0000259" key="1">
    <source>
        <dbReference type="Pfam" id="PF13175"/>
    </source>
</evidence>
<sequence length="368" mass="42389">MLQKLYINNFRCLENFELKINTASTLLIGKNGTGKSTVASAFQIFQNIGRGINRLGNLIKKKDFSHGRIDLPMRLEIEVFLSQDLYSYILAIELPENFREPRILEEELKVNDRSIFSRNIAQVNLLDNTTNHQSNFMVDWHLVALPVIQKQSEQDPLYIFENWLAHMIILAPIPSIMAGESENQTLMPERDTKNFGEWFTGILSMYPAAYMLIDTYLKKRMPDLLDFQNEQTGKNHKSMNVRFKEKSAKMTIPFNDLSDGEKCFFLSAVVLAANESYGPLFCFWDEPDNYLSLSEVGHFLIALRKSFEKGGQLFATSHNSEAIQKFSEKNTLLFYRKSHFEPTRVKLVDELSVKDDLLTALICDDLEP</sequence>
<evidence type="ECO:0000313" key="4">
    <source>
        <dbReference type="Proteomes" id="UP000553343"/>
    </source>
</evidence>
<dbReference type="SUPFAM" id="SSF52540">
    <property type="entry name" value="P-loop containing nucleoside triphosphate hydrolases"/>
    <property type="match status" value="1"/>
</dbReference>
<gene>
    <name evidence="3" type="ORF">HXW94_10140</name>
</gene>
<dbReference type="AlphaFoldDB" id="A0A850T2L0"/>
<dbReference type="InterPro" id="IPR027417">
    <property type="entry name" value="P-loop_NTPase"/>
</dbReference>
<dbReference type="PANTHER" id="PTHR43581">
    <property type="entry name" value="ATP/GTP PHOSPHATASE"/>
    <property type="match status" value="1"/>
</dbReference>
<dbReference type="Proteomes" id="UP000553343">
    <property type="component" value="Unassembled WGS sequence"/>
</dbReference>
<name>A0A850T2L0_9BACT</name>